<reference evidence="3 4" key="1">
    <citation type="submission" date="2024-06" db="EMBL/GenBank/DDBJ databases">
        <title>Draft genome sequence of Geodermatophilus badlandi, a novel member of the Geodermatophilaceae isolated from badland sedimentary rocks in the Red desert, Wyoming, USA.</title>
        <authorList>
            <person name="Ben Tekaya S."/>
            <person name="Nouioui I."/>
            <person name="Flores G.M."/>
            <person name="Shaal M.N."/>
            <person name="Bredoire F."/>
            <person name="Basile F."/>
            <person name="Van Diepen L."/>
            <person name="Ward N.L."/>
        </authorList>
    </citation>
    <scope>NUCLEOTIDE SEQUENCE [LARGE SCALE GENOMIC DNA]</scope>
    <source>
        <strain evidence="3 4">WL48A</strain>
    </source>
</reference>
<dbReference type="RefSeq" id="WP_369206957.1">
    <property type="nucleotide sequence ID" value="NZ_JBFNXQ010000036.1"/>
</dbReference>
<evidence type="ECO:0000256" key="1">
    <source>
        <dbReference type="ARBA" id="ARBA00005721"/>
    </source>
</evidence>
<keyword evidence="4" id="KW-1185">Reference proteome</keyword>
<dbReference type="InterPro" id="IPR005531">
    <property type="entry name" value="Asp23"/>
</dbReference>
<name>A0ABV3XFC2_9ACTN</name>
<evidence type="ECO:0000313" key="4">
    <source>
        <dbReference type="Proteomes" id="UP001560045"/>
    </source>
</evidence>
<sequence length="147" mass="15131">MTAPASAAPPSAAPVLSARTPSVATPSAAADPGTRGRLHVADRVVERIAAQAAAEVDRATGAPRRVLGLSLGSADERPTVDAHVDWPVATVSVVMSVAWPAPVLEVTEQVRRHVEEQLATLAGVQTAGVDIRVTALPGPRSGDRRVD</sequence>
<gene>
    <name evidence="3" type="ORF">ABQ292_12990</name>
</gene>
<feature type="region of interest" description="Disordered" evidence="2">
    <location>
        <begin position="1"/>
        <end position="35"/>
    </location>
</feature>
<feature type="compositionally biased region" description="Low complexity" evidence="2">
    <location>
        <begin position="1"/>
        <end position="14"/>
    </location>
</feature>
<comment type="similarity">
    <text evidence="1">Belongs to the asp23 family.</text>
</comment>
<proteinExistence type="inferred from homology"/>
<protein>
    <submittedName>
        <fullName evidence="3">Asp23/Gls24 family envelope stress response protein</fullName>
    </submittedName>
</protein>
<evidence type="ECO:0000256" key="2">
    <source>
        <dbReference type="SAM" id="MobiDB-lite"/>
    </source>
</evidence>
<dbReference type="Pfam" id="PF03780">
    <property type="entry name" value="Asp23"/>
    <property type="match status" value="1"/>
</dbReference>
<comment type="caution">
    <text evidence="3">The sequence shown here is derived from an EMBL/GenBank/DDBJ whole genome shotgun (WGS) entry which is preliminary data.</text>
</comment>
<dbReference type="EMBL" id="JBFNXQ010000036">
    <property type="protein sequence ID" value="MEX5719279.1"/>
    <property type="molecule type" value="Genomic_DNA"/>
</dbReference>
<evidence type="ECO:0000313" key="3">
    <source>
        <dbReference type="EMBL" id="MEX5719279.1"/>
    </source>
</evidence>
<dbReference type="Proteomes" id="UP001560045">
    <property type="component" value="Unassembled WGS sequence"/>
</dbReference>
<accession>A0ABV3XFC2</accession>
<organism evidence="3 4">
    <name type="scientific">Geodermatophilus maliterrae</name>
    <dbReference type="NCBI Taxonomy" id="3162531"/>
    <lineage>
        <taxon>Bacteria</taxon>
        <taxon>Bacillati</taxon>
        <taxon>Actinomycetota</taxon>
        <taxon>Actinomycetes</taxon>
        <taxon>Geodermatophilales</taxon>
        <taxon>Geodermatophilaceae</taxon>
        <taxon>Geodermatophilus</taxon>
    </lineage>
</organism>